<evidence type="ECO:0000256" key="2">
    <source>
        <dbReference type="RuleBase" id="RU003616"/>
    </source>
</evidence>
<reference evidence="4 5" key="1">
    <citation type="submission" date="2018-07" db="EMBL/GenBank/DDBJ databases">
        <title>Exploring interactions and the metabolic potential of the ultra-small soil bacteria Hylemonella gracilis.</title>
        <authorList>
            <person name="Tyc O."/>
            <person name="Kulkarni P."/>
            <person name="Gawehns F."/>
            <person name="Hundscheid M."/>
            <person name="Zweers H."/>
            <person name="Garbeva P."/>
        </authorList>
    </citation>
    <scope>NUCLEOTIDE SEQUENCE [LARGE SCALE GENOMIC DNA]</scope>
    <source>
        <strain evidence="4 5">NS1</strain>
    </source>
</reference>
<dbReference type="InterPro" id="IPR002068">
    <property type="entry name" value="A-crystallin/Hsp20_dom"/>
</dbReference>
<gene>
    <name evidence="4" type="ORF">DW355_12245</name>
</gene>
<dbReference type="Gene3D" id="2.60.40.790">
    <property type="match status" value="1"/>
</dbReference>
<comment type="similarity">
    <text evidence="1 2">Belongs to the small heat shock protein (HSP20) family.</text>
</comment>
<dbReference type="Proteomes" id="UP000292939">
    <property type="component" value="Chromosome"/>
</dbReference>
<dbReference type="PANTHER" id="PTHR11527">
    <property type="entry name" value="HEAT-SHOCK PROTEIN 20 FAMILY MEMBER"/>
    <property type="match status" value="1"/>
</dbReference>
<proteinExistence type="inferred from homology"/>
<dbReference type="EMBL" id="CP031395">
    <property type="protein sequence ID" value="QBK05411.1"/>
    <property type="molecule type" value="Genomic_DNA"/>
</dbReference>
<evidence type="ECO:0000313" key="5">
    <source>
        <dbReference type="Proteomes" id="UP000292939"/>
    </source>
</evidence>
<evidence type="ECO:0000259" key="3">
    <source>
        <dbReference type="PROSITE" id="PS01031"/>
    </source>
</evidence>
<dbReference type="InterPro" id="IPR031107">
    <property type="entry name" value="Small_HSP"/>
</dbReference>
<protein>
    <submittedName>
        <fullName evidence="4">Hsp20/alpha crystallin family protein</fullName>
    </submittedName>
</protein>
<organism evidence="4 5">
    <name type="scientific">Hylemonella gracilis</name>
    <dbReference type="NCBI Taxonomy" id="80880"/>
    <lineage>
        <taxon>Bacteria</taxon>
        <taxon>Pseudomonadati</taxon>
        <taxon>Pseudomonadota</taxon>
        <taxon>Betaproteobacteria</taxon>
        <taxon>Burkholderiales</taxon>
        <taxon>Comamonadaceae</taxon>
        <taxon>Hylemonella</taxon>
    </lineage>
</organism>
<name>A0A4P6UP54_9BURK</name>
<evidence type="ECO:0000313" key="4">
    <source>
        <dbReference type="EMBL" id="QBK05411.1"/>
    </source>
</evidence>
<dbReference type="InterPro" id="IPR008978">
    <property type="entry name" value="HSP20-like_chaperone"/>
</dbReference>
<accession>A0A4P6UP54</accession>
<dbReference type="SUPFAM" id="SSF49764">
    <property type="entry name" value="HSP20-like chaperones"/>
    <property type="match status" value="1"/>
</dbReference>
<evidence type="ECO:0000256" key="1">
    <source>
        <dbReference type="PROSITE-ProRule" id="PRU00285"/>
    </source>
</evidence>
<dbReference type="PROSITE" id="PS01031">
    <property type="entry name" value="SHSP"/>
    <property type="match status" value="1"/>
</dbReference>
<dbReference type="Pfam" id="PF00011">
    <property type="entry name" value="HSP20"/>
    <property type="match status" value="1"/>
</dbReference>
<feature type="domain" description="SHSP" evidence="3">
    <location>
        <begin position="30"/>
        <end position="142"/>
    </location>
</feature>
<dbReference type="OrthoDB" id="9808910at2"/>
<dbReference type="KEGG" id="hgr:DW355_12245"/>
<dbReference type="AlphaFoldDB" id="A0A4P6UP54"/>
<dbReference type="CDD" id="cd06471">
    <property type="entry name" value="ACD_LpsHSP_like"/>
    <property type="match status" value="1"/>
</dbReference>
<sequence>MGTLRLLDPAFGDNFETAIRRFFSPAMFEPELAPLKMRIDVSENNAAYTVKADIPGVKKEDIHVRVEGNLVQIDAETQSDKETRGDGDKVLRSERYYGSLSRSFSLGQDVDAAKVQATYADGVLTLDLPKKASAPSSKIRVQ</sequence>